<evidence type="ECO:0000313" key="1">
    <source>
        <dbReference type="EMBL" id="KPQ43418.1"/>
    </source>
</evidence>
<reference evidence="1 2" key="1">
    <citation type="submission" date="2015-09" db="EMBL/GenBank/DDBJ databases">
        <title>A metagenomics-based metabolic model of nitrate-dependent anaerobic oxidation of methane by Methanoperedens-like archaea.</title>
        <authorList>
            <person name="Arshad A."/>
            <person name="Speth D.R."/>
            <person name="De Graaf R.M."/>
            <person name="Op Den Camp H.J."/>
            <person name="Jetten M.S."/>
            <person name="Welte C.U."/>
        </authorList>
    </citation>
    <scope>NUCLEOTIDE SEQUENCE [LARGE SCALE GENOMIC DNA]</scope>
</reference>
<accession>A0A0N8KQY3</accession>
<sequence length="224" mass="25739">MFASLGAYYLYLDKQKDTMLAEYFGENGIYKLYRVQAGSASYYDDAHPYFLDSDGDTTGHHISEDTYKAIQFLQNKETGKVLAWWDYGLEIKAAGKEPVISYASEAIKTTIARPSSLYDKFEQNEKVADVSRFFTTDSEEVAKGIAGKYGANLVYISRERMNDLIQVMMFAVDPESMRKQNIKTLEEYSEKIKPTMAYKFNSGAELNYFDKIFENKDVIIYQLK</sequence>
<dbReference type="EMBL" id="LKCM01000148">
    <property type="protein sequence ID" value="KPQ43418.1"/>
    <property type="molecule type" value="Genomic_DNA"/>
</dbReference>
<comment type="caution">
    <text evidence="1">The sequence shown here is derived from an EMBL/GenBank/DDBJ whole genome shotgun (WGS) entry which is preliminary data.</text>
</comment>
<dbReference type="AlphaFoldDB" id="A0A0N8KQY3"/>
<name>A0A0N8KQY3_9EURY</name>
<dbReference type="Proteomes" id="UP000050360">
    <property type="component" value="Unassembled WGS sequence"/>
</dbReference>
<gene>
    <name evidence="1" type="ORF">MPEBLZ_02021</name>
</gene>
<proteinExistence type="predicted"/>
<evidence type="ECO:0000313" key="2">
    <source>
        <dbReference type="Proteomes" id="UP000050360"/>
    </source>
</evidence>
<organism evidence="1 2">
    <name type="scientific">Candidatus Methanoperedens nitratireducens</name>
    <dbReference type="NCBI Taxonomy" id="1392998"/>
    <lineage>
        <taxon>Archaea</taxon>
        <taxon>Methanobacteriati</taxon>
        <taxon>Methanobacteriota</taxon>
        <taxon>Stenosarchaea group</taxon>
        <taxon>Methanomicrobia</taxon>
        <taxon>Methanosarcinales</taxon>
        <taxon>ANME-2 cluster</taxon>
        <taxon>Candidatus Methanoperedentaceae</taxon>
        <taxon>Candidatus Methanoperedens</taxon>
    </lineage>
</organism>
<protein>
    <submittedName>
        <fullName evidence="1">Uncharacterized protein</fullName>
    </submittedName>
</protein>
<dbReference type="Gene3D" id="3.40.50.12610">
    <property type="match status" value="1"/>
</dbReference>